<name>A0A1M5B016_9FLAO</name>
<dbReference type="NCBIfam" id="TIGR01007">
    <property type="entry name" value="eps_fam"/>
    <property type="match status" value="1"/>
</dbReference>
<dbReference type="InterPro" id="IPR027417">
    <property type="entry name" value="P-loop_NTPase"/>
</dbReference>
<comment type="catalytic activity">
    <reaction evidence="15">
        <text>L-tyrosyl-[protein] + ATP = O-phospho-L-tyrosyl-[protein] + ADP + H(+)</text>
        <dbReference type="Rhea" id="RHEA:10596"/>
        <dbReference type="Rhea" id="RHEA-COMP:10136"/>
        <dbReference type="Rhea" id="RHEA-COMP:20101"/>
        <dbReference type="ChEBI" id="CHEBI:15378"/>
        <dbReference type="ChEBI" id="CHEBI:30616"/>
        <dbReference type="ChEBI" id="CHEBI:46858"/>
        <dbReference type="ChEBI" id="CHEBI:61978"/>
        <dbReference type="ChEBI" id="CHEBI:456216"/>
        <dbReference type="EC" id="2.7.10.2"/>
    </reaction>
</comment>
<evidence type="ECO:0000256" key="10">
    <source>
        <dbReference type="ARBA" id="ARBA00022777"/>
    </source>
</evidence>
<keyword evidence="6" id="KW-0997">Cell inner membrane</keyword>
<evidence type="ECO:0000256" key="3">
    <source>
        <dbReference type="ARBA" id="ARBA00008883"/>
    </source>
</evidence>
<organism evidence="18 19">
    <name type="scientific">Arenibacter palladensis</name>
    <dbReference type="NCBI Taxonomy" id="237373"/>
    <lineage>
        <taxon>Bacteria</taxon>
        <taxon>Pseudomonadati</taxon>
        <taxon>Bacteroidota</taxon>
        <taxon>Flavobacteriia</taxon>
        <taxon>Flavobacteriales</taxon>
        <taxon>Flavobacteriaceae</taxon>
        <taxon>Arenibacter</taxon>
    </lineage>
</organism>
<evidence type="ECO:0000256" key="5">
    <source>
        <dbReference type="ARBA" id="ARBA00022475"/>
    </source>
</evidence>
<dbReference type="InterPro" id="IPR005702">
    <property type="entry name" value="Wzc-like_C"/>
</dbReference>
<evidence type="ECO:0000259" key="17">
    <source>
        <dbReference type="Pfam" id="PF13614"/>
    </source>
</evidence>
<dbReference type="Proteomes" id="UP000184406">
    <property type="component" value="Unassembled WGS sequence"/>
</dbReference>
<keyword evidence="8" id="KW-0812">Transmembrane</keyword>
<feature type="domain" description="AAA" evidence="17">
    <location>
        <begin position="583"/>
        <end position="731"/>
    </location>
</feature>
<dbReference type="Gene3D" id="3.40.50.300">
    <property type="entry name" value="P-loop containing nucleotide triphosphate hydrolases"/>
    <property type="match status" value="1"/>
</dbReference>
<evidence type="ECO:0000256" key="9">
    <source>
        <dbReference type="ARBA" id="ARBA00022741"/>
    </source>
</evidence>
<accession>A0A1M5B016</accession>
<keyword evidence="7" id="KW-0808">Transferase</keyword>
<keyword evidence="5" id="KW-1003">Cell membrane</keyword>
<dbReference type="SUPFAM" id="SSF52540">
    <property type="entry name" value="P-loop containing nucleoside triphosphate hydrolases"/>
    <property type="match status" value="1"/>
</dbReference>
<keyword evidence="12" id="KW-1133">Transmembrane helix</keyword>
<keyword evidence="10" id="KW-0418">Kinase</keyword>
<evidence type="ECO:0000256" key="15">
    <source>
        <dbReference type="ARBA" id="ARBA00051245"/>
    </source>
</evidence>
<sequence length="791" mass="88382">MGLNSQNLSSEPGLKDYITNYTKHWKWFVLSVLVALAIAYVKLRYSVPEYAAQAKIQILDDKNSNSELSTFQDLGVMAGGTNKVEDEIELINSRSNLIEVVKKLGLNVKITSLGKILDSEIYQNPPFKVNFIAKDSIINNANFNFYLTISNETTFGFTLEEGQPIKPYSYGKNISTPIGDIVITPNVTDITAYRDRNYRVAITPVALVAQQYQYGIRVSPAAEYSNILNISLNDPIQKKAKDIINTLIETYNNNAIADRKAVADRTSEFINDRITEIYSNLSIQDQTEEDYKAGRGITDIASQSSVNLTVSASSQQELQNTALQLDIASSMKDLVENQEGYETLPSNVGLSDPTIANTTNRYNELVAERNRLLKSSNEKNPVIVNLDQQLQGLKRSMQSSLGSMTNNLALQVNSLSSQLSKVNSRLYAAPKNQRALRDIGRKQETTESLYLYLLQKREESQISYASAKPKSKIIDQSYSVSSLPVSPNSKIVYMTFFLFGLIIPFSIIYANDLLDNKVHSKTGLERLIRDIPVLGELPKLGKKEAKLVGKNDRSILAESLRIIRTNLDYMIKSKSNDGRGNLIYITSSVPGEGKTFLSSNLSMIFASTNKKVLLIGADIRNPKLYSFFKSKNIDELGGSSRNRDTGLTEYLYDKDLNVKDITHSMLVHTNTIDVIYSGKIPPNPAELLMSNRMKELLEEVSGKYDYVIVDTAPLMVVTDTLLITEYADHIIYVTKAGVTEKKVLDFPVKLKKEGKLNGLSFVVNNVKVSNLGYGGSYGYGYGKSHKKWWQF</sequence>
<evidence type="ECO:0000256" key="12">
    <source>
        <dbReference type="ARBA" id="ARBA00022989"/>
    </source>
</evidence>
<dbReference type="GO" id="GO:0005886">
    <property type="term" value="C:plasma membrane"/>
    <property type="evidence" value="ECO:0007669"/>
    <property type="project" value="UniProtKB-SubCell"/>
</dbReference>
<evidence type="ECO:0000256" key="2">
    <source>
        <dbReference type="ARBA" id="ARBA00007316"/>
    </source>
</evidence>
<dbReference type="Pfam" id="PF13614">
    <property type="entry name" value="AAA_31"/>
    <property type="match status" value="1"/>
</dbReference>
<dbReference type="PANTHER" id="PTHR32309:SF13">
    <property type="entry name" value="FERRIC ENTEROBACTIN TRANSPORT PROTEIN FEPE"/>
    <property type="match status" value="1"/>
</dbReference>
<protein>
    <recommendedName>
        <fullName evidence="4">non-specific protein-tyrosine kinase</fullName>
        <ecNumber evidence="4">2.7.10.2</ecNumber>
    </recommendedName>
</protein>
<proteinExistence type="inferred from homology"/>
<evidence type="ECO:0000313" key="18">
    <source>
        <dbReference type="EMBL" id="SHF35815.1"/>
    </source>
</evidence>
<dbReference type="AlphaFoldDB" id="A0A1M5B016"/>
<dbReference type="InterPro" id="IPR050445">
    <property type="entry name" value="Bact_polysacc_biosynth/exp"/>
</dbReference>
<keyword evidence="11" id="KW-0067">ATP-binding</keyword>
<evidence type="ECO:0000256" key="14">
    <source>
        <dbReference type="ARBA" id="ARBA00023137"/>
    </source>
</evidence>
<keyword evidence="19" id="KW-1185">Reference proteome</keyword>
<dbReference type="InterPro" id="IPR025669">
    <property type="entry name" value="AAA_dom"/>
</dbReference>
<dbReference type="RefSeq" id="WP_072862044.1">
    <property type="nucleotide sequence ID" value="NZ_FQUX01000003.1"/>
</dbReference>
<evidence type="ECO:0000256" key="1">
    <source>
        <dbReference type="ARBA" id="ARBA00004429"/>
    </source>
</evidence>
<dbReference type="CDD" id="cd05387">
    <property type="entry name" value="BY-kinase"/>
    <property type="match status" value="1"/>
</dbReference>
<evidence type="ECO:0000256" key="7">
    <source>
        <dbReference type="ARBA" id="ARBA00022679"/>
    </source>
</evidence>
<comment type="similarity">
    <text evidence="2">Belongs to the CpsD/CapB family.</text>
</comment>
<dbReference type="InterPro" id="IPR003856">
    <property type="entry name" value="LPS_length_determ_N"/>
</dbReference>
<keyword evidence="14" id="KW-0829">Tyrosine-protein kinase</keyword>
<dbReference type="GO" id="GO:0005524">
    <property type="term" value="F:ATP binding"/>
    <property type="evidence" value="ECO:0007669"/>
    <property type="project" value="UniProtKB-KW"/>
</dbReference>
<evidence type="ECO:0000256" key="13">
    <source>
        <dbReference type="ARBA" id="ARBA00023136"/>
    </source>
</evidence>
<dbReference type="PANTHER" id="PTHR32309">
    <property type="entry name" value="TYROSINE-PROTEIN KINASE"/>
    <property type="match status" value="1"/>
</dbReference>
<evidence type="ECO:0000256" key="4">
    <source>
        <dbReference type="ARBA" id="ARBA00011903"/>
    </source>
</evidence>
<evidence type="ECO:0000313" key="19">
    <source>
        <dbReference type="Proteomes" id="UP000184406"/>
    </source>
</evidence>
<dbReference type="GO" id="GO:0004715">
    <property type="term" value="F:non-membrane spanning protein tyrosine kinase activity"/>
    <property type="evidence" value="ECO:0007669"/>
    <property type="project" value="UniProtKB-EC"/>
</dbReference>
<dbReference type="EMBL" id="FQUX01000003">
    <property type="protein sequence ID" value="SHF35815.1"/>
    <property type="molecule type" value="Genomic_DNA"/>
</dbReference>
<dbReference type="Pfam" id="PF02706">
    <property type="entry name" value="Wzz"/>
    <property type="match status" value="1"/>
</dbReference>
<keyword evidence="13" id="KW-0472">Membrane</keyword>
<comment type="subcellular location">
    <subcellularLocation>
        <location evidence="1">Cell inner membrane</location>
        <topology evidence="1">Multi-pass membrane protein</topology>
    </subcellularLocation>
</comment>
<feature type="domain" description="Polysaccharide chain length determinant N-terminal" evidence="16">
    <location>
        <begin position="22"/>
        <end position="104"/>
    </location>
</feature>
<keyword evidence="9" id="KW-0547">Nucleotide-binding</keyword>
<evidence type="ECO:0000256" key="11">
    <source>
        <dbReference type="ARBA" id="ARBA00022840"/>
    </source>
</evidence>
<gene>
    <name evidence="18" type="ORF">SAMN03080594_103465</name>
</gene>
<reference evidence="19" key="1">
    <citation type="submission" date="2016-11" db="EMBL/GenBank/DDBJ databases">
        <authorList>
            <person name="Varghese N."/>
            <person name="Submissions S."/>
        </authorList>
    </citation>
    <scope>NUCLEOTIDE SEQUENCE [LARGE SCALE GENOMIC DNA]</scope>
    <source>
        <strain evidence="19">DSM 17539</strain>
    </source>
</reference>
<evidence type="ECO:0000256" key="6">
    <source>
        <dbReference type="ARBA" id="ARBA00022519"/>
    </source>
</evidence>
<dbReference type="OrthoDB" id="9794577at2"/>
<evidence type="ECO:0000256" key="8">
    <source>
        <dbReference type="ARBA" id="ARBA00022692"/>
    </source>
</evidence>
<evidence type="ECO:0000259" key="16">
    <source>
        <dbReference type="Pfam" id="PF02706"/>
    </source>
</evidence>
<dbReference type="EC" id="2.7.10.2" evidence="4"/>
<comment type="similarity">
    <text evidence="3">Belongs to the etk/wzc family.</text>
</comment>